<accession>A0A371PAS8</accession>
<evidence type="ECO:0000256" key="2">
    <source>
        <dbReference type="ARBA" id="ARBA00006739"/>
    </source>
</evidence>
<dbReference type="Gene3D" id="3.90.550.10">
    <property type="entry name" value="Spore Coat Polysaccharide Biosynthesis Protein SpsA, Chain A"/>
    <property type="match status" value="1"/>
</dbReference>
<evidence type="ECO:0000256" key="1">
    <source>
        <dbReference type="ARBA" id="ARBA00004776"/>
    </source>
</evidence>
<keyword evidence="3" id="KW-0328">Glycosyltransferase</keyword>
<comment type="similarity">
    <text evidence="2">Belongs to the glycosyltransferase 2 family.</text>
</comment>
<proteinExistence type="inferred from homology"/>
<evidence type="ECO:0000313" key="7">
    <source>
        <dbReference type="Proteomes" id="UP000265581"/>
    </source>
</evidence>
<sequence length="623" mass="68475">MKGVVPPDLGLVCAVVIHHNSLATVAGTVAALVGEGVLTSNLLVVDNSERPGDRPALEAGLPDGVEVVYETNRGYAAAINVAIDHFRAQHDRWEFFLVATHEVRTRAGAVPELVRALKDTDDAAVAGPTLVTTDEASGETVVWSAGGYLSRWLQLPAHHSHRGRPEDLRATGPQARDWVDGAFVVYRWPDIRDNRPDEAFFLYMEETELHLRLRSRGRGTIWVPSAVVWQSSGGVPPFYFARNLRLLYKRRAATARSAAIPLVLARRAAADIIKRRDLTSVGPLLRGYVDRPLPGRQVSHEVPYVAVVNPLGGALAHYAAELSDTLGAGGVRSEIFSTDEPSASSKSRLRWVRDYLSLLLSARSSVRAQRSSARVIVTWPVLGYLDLLVLRVVTGRASIVIHDPDPLVGAVGYGRTSRRLATAFARRVGVIAHSSQAQDVLADHLPRFRSELLPHPMLERVRADRADHVRPAIRVLGQYKRDRDVEALERIAQQIGADARLEIVGRGWPDVQGWTVDARFVPEAELDHLIADAQVVVIPYRRFFQSGIALRCLEQSTLVVGPSGTSLDDLLGTGSPLLVDTDEPDGWTRAIRRGLDMDDSYAEGLAARWRSRAVADWSRWADG</sequence>
<keyword evidence="4 6" id="KW-0808">Transferase</keyword>
<dbReference type="SUPFAM" id="SSF53448">
    <property type="entry name" value="Nucleotide-diphospho-sugar transferases"/>
    <property type="match status" value="1"/>
</dbReference>
<name>A0A371PAS8_9ACTN</name>
<dbReference type="Gene3D" id="3.40.50.2000">
    <property type="entry name" value="Glycogen Phosphorylase B"/>
    <property type="match status" value="1"/>
</dbReference>
<dbReference type="RefSeq" id="WP_119703125.1">
    <property type="nucleotide sequence ID" value="NZ_JBHSOI010000001.1"/>
</dbReference>
<dbReference type="SUPFAM" id="SSF53756">
    <property type="entry name" value="UDP-Glycosyltransferase/glycogen phosphorylase"/>
    <property type="match status" value="1"/>
</dbReference>
<dbReference type="PANTHER" id="PTHR43179:SF12">
    <property type="entry name" value="GALACTOFURANOSYLTRANSFERASE GLFT2"/>
    <property type="match status" value="1"/>
</dbReference>
<evidence type="ECO:0000313" key="6">
    <source>
        <dbReference type="EMBL" id="REK73011.1"/>
    </source>
</evidence>
<comment type="pathway">
    <text evidence="1">Cell wall biogenesis; cell wall polysaccharide biosynthesis.</text>
</comment>
<dbReference type="Proteomes" id="UP000265581">
    <property type="component" value="Unassembled WGS sequence"/>
</dbReference>
<dbReference type="Pfam" id="PF00535">
    <property type="entry name" value="Glycos_transf_2"/>
    <property type="match status" value="1"/>
</dbReference>
<dbReference type="InterPro" id="IPR029044">
    <property type="entry name" value="Nucleotide-diphossugar_trans"/>
</dbReference>
<evidence type="ECO:0000256" key="3">
    <source>
        <dbReference type="ARBA" id="ARBA00022676"/>
    </source>
</evidence>
<organism evidence="6 7">
    <name type="scientific">Aeromicrobium endophyticum</name>
    <dbReference type="NCBI Taxonomy" id="2292704"/>
    <lineage>
        <taxon>Bacteria</taxon>
        <taxon>Bacillati</taxon>
        <taxon>Actinomycetota</taxon>
        <taxon>Actinomycetes</taxon>
        <taxon>Propionibacteriales</taxon>
        <taxon>Nocardioidaceae</taxon>
        <taxon>Aeromicrobium</taxon>
    </lineage>
</organism>
<evidence type="ECO:0000256" key="4">
    <source>
        <dbReference type="ARBA" id="ARBA00022679"/>
    </source>
</evidence>
<protein>
    <submittedName>
        <fullName evidence="6">Glycosyltransferase</fullName>
    </submittedName>
</protein>
<feature type="domain" description="Glycosyltransferase 2-like" evidence="5">
    <location>
        <begin position="14"/>
        <end position="137"/>
    </location>
</feature>
<dbReference type="AlphaFoldDB" id="A0A371PAS8"/>
<reference evidence="6 7" key="1">
    <citation type="submission" date="2018-08" db="EMBL/GenBank/DDBJ databases">
        <title>Aeromicrobium sp. M2KJ-4, whole genome shotgun sequence.</title>
        <authorList>
            <person name="Tuo L."/>
        </authorList>
    </citation>
    <scope>NUCLEOTIDE SEQUENCE [LARGE SCALE GENOMIC DNA]</scope>
    <source>
        <strain evidence="6 7">M2KJ-4</strain>
    </source>
</reference>
<comment type="caution">
    <text evidence="6">The sequence shown here is derived from an EMBL/GenBank/DDBJ whole genome shotgun (WGS) entry which is preliminary data.</text>
</comment>
<evidence type="ECO:0000259" key="5">
    <source>
        <dbReference type="Pfam" id="PF00535"/>
    </source>
</evidence>
<keyword evidence="7" id="KW-1185">Reference proteome</keyword>
<dbReference type="PANTHER" id="PTHR43179">
    <property type="entry name" value="RHAMNOSYLTRANSFERASE WBBL"/>
    <property type="match status" value="1"/>
</dbReference>
<dbReference type="InterPro" id="IPR001173">
    <property type="entry name" value="Glyco_trans_2-like"/>
</dbReference>
<dbReference type="GO" id="GO:0016757">
    <property type="term" value="F:glycosyltransferase activity"/>
    <property type="evidence" value="ECO:0007669"/>
    <property type="project" value="UniProtKB-KW"/>
</dbReference>
<dbReference type="EMBL" id="QUBR01000001">
    <property type="protein sequence ID" value="REK73011.1"/>
    <property type="molecule type" value="Genomic_DNA"/>
</dbReference>
<gene>
    <name evidence="6" type="ORF">DX116_05325</name>
</gene>
<dbReference type="OrthoDB" id="9771846at2"/>